<evidence type="ECO:0000256" key="1">
    <source>
        <dbReference type="ARBA" id="ARBA00006432"/>
    </source>
</evidence>
<dbReference type="Pfam" id="PF23562">
    <property type="entry name" value="AMP-binding_C_3"/>
    <property type="match status" value="1"/>
</dbReference>
<dbReference type="InterPro" id="IPR000873">
    <property type="entry name" value="AMP-dep_synth/lig_dom"/>
</dbReference>
<evidence type="ECO:0000313" key="7">
    <source>
        <dbReference type="EMBL" id="EPD30667.1"/>
    </source>
</evidence>
<dbReference type="SUPFAM" id="SSF56801">
    <property type="entry name" value="Acetyl-CoA synthetase-like"/>
    <property type="match status" value="1"/>
</dbReference>
<dbReference type="Pfam" id="PF00501">
    <property type="entry name" value="AMP-binding"/>
    <property type="match status" value="1"/>
</dbReference>
<keyword evidence="4" id="KW-0443">Lipid metabolism</keyword>
<comment type="caution">
    <text evidence="7">The sequence shown here is derived from an EMBL/GenBank/DDBJ whole genome shotgun (WGS) entry which is preliminary data.</text>
</comment>
<dbReference type="GO" id="GO:0004467">
    <property type="term" value="F:long-chain fatty acid-CoA ligase activity"/>
    <property type="evidence" value="ECO:0007669"/>
    <property type="project" value="TreeGrafter"/>
</dbReference>
<evidence type="ECO:0000256" key="5">
    <source>
        <dbReference type="ARBA" id="ARBA00032875"/>
    </source>
</evidence>
<evidence type="ECO:0000256" key="3">
    <source>
        <dbReference type="ARBA" id="ARBA00022832"/>
    </source>
</evidence>
<dbReference type="GO" id="GO:0016020">
    <property type="term" value="C:membrane"/>
    <property type="evidence" value="ECO:0007669"/>
    <property type="project" value="TreeGrafter"/>
</dbReference>
<dbReference type="AlphaFoldDB" id="A0A9W5VW69"/>
<comment type="similarity">
    <text evidence="1">Belongs to the ATP-dependent AMP-binding enzyme family.</text>
</comment>
<dbReference type="CDD" id="cd05907">
    <property type="entry name" value="VL_LC_FACS_like"/>
    <property type="match status" value="1"/>
</dbReference>
<dbReference type="OrthoDB" id="9803968at2"/>
<reference evidence="7 8" key="1">
    <citation type="submission" date="2013-05" db="EMBL/GenBank/DDBJ databases">
        <title>The Genome Sequence of Actinomyces europaeus ACS-120-V-COL10B.</title>
        <authorList>
            <consortium name="The Broad Institute Genomics Platform"/>
            <person name="Earl A."/>
            <person name="Ward D."/>
            <person name="Feldgarden M."/>
            <person name="Gevers D."/>
            <person name="Saerens B."/>
            <person name="Vaneechoutte M."/>
            <person name="Walker B."/>
            <person name="Young S."/>
            <person name="Zeng Q."/>
            <person name="Gargeya S."/>
            <person name="Fitzgerald M."/>
            <person name="Haas B."/>
            <person name="Abouelleil A."/>
            <person name="Allen A.W."/>
            <person name="Alvarado L."/>
            <person name="Arachchi H.M."/>
            <person name="Berlin A.M."/>
            <person name="Chapman S.B."/>
            <person name="Gainer-Dewar J."/>
            <person name="Goldberg J."/>
            <person name="Griggs A."/>
            <person name="Gujja S."/>
            <person name="Hansen M."/>
            <person name="Howarth C."/>
            <person name="Imamovic A."/>
            <person name="Ireland A."/>
            <person name="Larimer J."/>
            <person name="McCowan C."/>
            <person name="Murphy C."/>
            <person name="Pearson M."/>
            <person name="Poon T.W."/>
            <person name="Priest M."/>
            <person name="Roberts A."/>
            <person name="Saif S."/>
            <person name="Shea T."/>
            <person name="Sisk P."/>
            <person name="Sykes S."/>
            <person name="Wortman J."/>
            <person name="Nusbaum C."/>
            <person name="Birren B."/>
        </authorList>
    </citation>
    <scope>NUCLEOTIDE SEQUENCE [LARGE SCALE GENOMIC DNA]</scope>
    <source>
        <strain evidence="7 8">ACS-120-V-Col10b</strain>
    </source>
</reference>
<evidence type="ECO:0000259" key="6">
    <source>
        <dbReference type="Pfam" id="PF00501"/>
    </source>
</evidence>
<gene>
    <name evidence="7" type="ORF">HMPREF9238_00415</name>
</gene>
<dbReference type="EMBL" id="AGWN01000001">
    <property type="protein sequence ID" value="EPD30667.1"/>
    <property type="molecule type" value="Genomic_DNA"/>
</dbReference>
<dbReference type="PANTHER" id="PTHR43272:SF32">
    <property type="entry name" value="AMP-DEPENDENT SYNTHETASE_LIGASE DOMAIN-CONTAINING PROTEIN"/>
    <property type="match status" value="1"/>
</dbReference>
<evidence type="ECO:0000313" key="8">
    <source>
        <dbReference type="Proteomes" id="UP000014387"/>
    </source>
</evidence>
<accession>A0A9W5VW69</accession>
<dbReference type="InterPro" id="IPR020845">
    <property type="entry name" value="AMP-binding_CS"/>
</dbReference>
<evidence type="ECO:0000256" key="2">
    <source>
        <dbReference type="ARBA" id="ARBA00022598"/>
    </source>
</evidence>
<dbReference type="PROSITE" id="PS00455">
    <property type="entry name" value="AMP_BINDING"/>
    <property type="match status" value="1"/>
</dbReference>
<dbReference type="Proteomes" id="UP000014387">
    <property type="component" value="Unassembled WGS sequence"/>
</dbReference>
<dbReference type="PANTHER" id="PTHR43272">
    <property type="entry name" value="LONG-CHAIN-FATTY-ACID--COA LIGASE"/>
    <property type="match status" value="1"/>
</dbReference>
<keyword evidence="8" id="KW-1185">Reference proteome</keyword>
<protein>
    <recommendedName>
        <fullName evidence="5">Acyl-CoA synthetase</fullName>
    </recommendedName>
</protein>
<dbReference type="Gene3D" id="3.40.50.12780">
    <property type="entry name" value="N-terminal domain of ligase-like"/>
    <property type="match status" value="1"/>
</dbReference>
<keyword evidence="2" id="KW-0436">Ligase</keyword>
<evidence type="ECO:0000256" key="4">
    <source>
        <dbReference type="ARBA" id="ARBA00023098"/>
    </source>
</evidence>
<sequence length="624" mass="68117">MSTESKNRKPAQDSAPEVLEWHAPVLVKIEEHESVPSMFRERVKRDPREAMIARKAQMGSTWREMSAQDFLDEVNLVARGLIGLGLQPGDTISIMSHTRYEWTLVDFASWSAGLVVVPIYETSSVDQIKYILEDSDVKMVVTETMVMAQLVQAARATLDSSIQIFSFDNSAIMRITEAGAGVDEAEVDSRIAGLNIHKPASIVYTSGTTGKPKGTVLTHGNFVTLVKNGHKWMPDVAYPRSSRLLLFLPLAHVYARMLEVFQITGHGLMAHTPNTRNLLSDLESFKPTYLLAVPRVLEKIYNSADAAAGSGVALKTFRWAVKIAVQYSKALDTKLGPSRILTAQHQVADAMVYRKIRALLGGNCKYIVSGGGPLGEKLGHFFRGIGIIVLEGYGLTETLGPMAVNTPTISKIGTVGPPVATVGVRISDTGEILIKGPTIFSHYHNMPEETAAAFDEDGWFHTGDIGSLDRDGYVTISGRQKEIIVTAGGKNVVPTVLEDKLRGHPLISQVVVVGDLRPFVAALITLDAEMLPGWLKNHNLPAMTVSEAMNHPEVLAALNRAVERANKAVSRAESIRKFKVLSTDFTEANGMLTPSMKVKRPVVLEAFKDEIDEIYGGPVREAGE</sequence>
<dbReference type="InterPro" id="IPR042099">
    <property type="entry name" value="ANL_N_sf"/>
</dbReference>
<proteinExistence type="inferred from homology"/>
<name>A0A9W5VW69_9ACTO</name>
<dbReference type="RefSeq" id="WP_016443779.1">
    <property type="nucleotide sequence ID" value="NZ_KE150266.1"/>
</dbReference>
<keyword evidence="3" id="KW-0276">Fatty acid metabolism</keyword>
<organism evidence="7 8">
    <name type="scientific">Gleimia europaea ACS-120-V-Col10b</name>
    <dbReference type="NCBI Taxonomy" id="883069"/>
    <lineage>
        <taxon>Bacteria</taxon>
        <taxon>Bacillati</taxon>
        <taxon>Actinomycetota</taxon>
        <taxon>Actinomycetes</taxon>
        <taxon>Actinomycetales</taxon>
        <taxon>Actinomycetaceae</taxon>
        <taxon>Gleimia</taxon>
    </lineage>
</organism>
<feature type="domain" description="AMP-dependent synthetase/ligase" evidence="6">
    <location>
        <begin position="39"/>
        <end position="443"/>
    </location>
</feature>